<protein>
    <recommendedName>
        <fullName evidence="1">DUF4832 domain-containing protein</fullName>
    </recommendedName>
</protein>
<name>A0A179DNG9_9SPHI</name>
<keyword evidence="3" id="KW-1185">Reference proteome</keyword>
<evidence type="ECO:0000259" key="1">
    <source>
        <dbReference type="Pfam" id="PF16116"/>
    </source>
</evidence>
<dbReference type="Proteomes" id="UP000078459">
    <property type="component" value="Unassembled WGS sequence"/>
</dbReference>
<gene>
    <name evidence="2" type="ORF">A5893_02760</name>
</gene>
<dbReference type="OrthoDB" id="3966260at2"/>
<evidence type="ECO:0000313" key="3">
    <source>
        <dbReference type="Proteomes" id="UP000078459"/>
    </source>
</evidence>
<organism evidence="2 3">
    <name type="scientific">Pedobacter psychrophilus</name>
    <dbReference type="NCBI Taxonomy" id="1826909"/>
    <lineage>
        <taxon>Bacteria</taxon>
        <taxon>Pseudomonadati</taxon>
        <taxon>Bacteroidota</taxon>
        <taxon>Sphingobacteriia</taxon>
        <taxon>Sphingobacteriales</taxon>
        <taxon>Sphingobacteriaceae</taxon>
        <taxon>Pedobacter</taxon>
    </lineage>
</organism>
<dbReference type="SUPFAM" id="SSF51445">
    <property type="entry name" value="(Trans)glycosidases"/>
    <property type="match status" value="1"/>
</dbReference>
<evidence type="ECO:0000313" key="2">
    <source>
        <dbReference type="EMBL" id="OAQ42053.1"/>
    </source>
</evidence>
<reference evidence="2 3" key="1">
    <citation type="submission" date="2016-04" db="EMBL/GenBank/DDBJ databases">
        <authorList>
            <person name="Evans L.H."/>
            <person name="Alamgir A."/>
            <person name="Owens N."/>
            <person name="Weber N.D."/>
            <person name="Virtaneva K."/>
            <person name="Barbian K."/>
            <person name="Babar A."/>
            <person name="Rosenke K."/>
        </authorList>
    </citation>
    <scope>NUCLEOTIDE SEQUENCE [LARGE SCALE GENOMIC DNA]</scope>
    <source>
        <strain evidence="2 3">CCM 8644</strain>
    </source>
</reference>
<dbReference type="InterPro" id="IPR032267">
    <property type="entry name" value="DUF4832"/>
</dbReference>
<dbReference type="Pfam" id="PF16116">
    <property type="entry name" value="DUF4832"/>
    <property type="match status" value="1"/>
</dbReference>
<reference evidence="2 3" key="2">
    <citation type="submission" date="2016-06" db="EMBL/GenBank/DDBJ databases">
        <title>Pedobacter psychrophilus sp. nov., isolated from Antarctic fragmentary rock.</title>
        <authorList>
            <person name="Svec P."/>
        </authorList>
    </citation>
    <scope>NUCLEOTIDE SEQUENCE [LARGE SCALE GENOMIC DNA]</scope>
    <source>
        <strain evidence="2 3">CCM 8644</strain>
    </source>
</reference>
<dbReference type="EMBL" id="LWHJ01000011">
    <property type="protein sequence ID" value="OAQ42053.1"/>
    <property type="molecule type" value="Genomic_DNA"/>
</dbReference>
<feature type="domain" description="DUF4832" evidence="1">
    <location>
        <begin position="365"/>
        <end position="485"/>
    </location>
</feature>
<sequence>MKLLNPLAFFCVKNIGNVPPQIVEVMKQVLSFSIISSLAIILMSCQKDDLSTLNFKPISDISNQGLSVNSISDSSNVINVNPTENFGLLLNPGKGFVKYYDFDAQYASVFGTKYIRYDWADIQPKEGVYNWDWIDNEIAECRANGKKFAFGIMSANTNRSINTPDKGKYVTPKWVFDAGAAKRTINATYWETGQTVKQIIPIWTDAIFLTKLKNFITALGNRYNGNKDIAFIDVRSYGNWGEQHLYELGGTNLTSAQLKLQHLQVYKDAFPNTQLITPWGEHFYDDTYQWAVDNGIGMRSDGIFKYSNGSEVTRAHTKAPSIFEYTAAYGWLTSEGYWNPDTLLKYIEIGKPSYIQFDADMYNANTVLYTQVANRVGYHFVIKNVHVQKNIVNGQSFYIQTSILNKGVTNIYEDCYLALALINSNGEVVQKKFLTQSFPKNWKSDQLSTETNNIILTGLNQGTYTLALGMFSSMNDAEPKIAFANNSKTANNWFMITNQIQISLDN</sequence>
<accession>A0A179DNG9</accession>
<proteinExistence type="predicted"/>
<dbReference type="AlphaFoldDB" id="A0A179DNG9"/>
<comment type="caution">
    <text evidence="2">The sequence shown here is derived from an EMBL/GenBank/DDBJ whole genome shotgun (WGS) entry which is preliminary data.</text>
</comment>
<dbReference type="Gene3D" id="3.20.20.80">
    <property type="entry name" value="Glycosidases"/>
    <property type="match status" value="1"/>
</dbReference>
<dbReference type="InterPro" id="IPR017853">
    <property type="entry name" value="GH"/>
</dbReference>
<dbReference type="STRING" id="1826909.A5893_02760"/>